<reference evidence="2" key="3">
    <citation type="submission" date="2025-09" db="UniProtKB">
        <authorList>
            <consortium name="Ensembl"/>
        </authorList>
    </citation>
    <scope>IDENTIFICATION</scope>
</reference>
<keyword evidence="3" id="KW-1185">Reference proteome</keyword>
<dbReference type="PANTHER" id="PTHR12480:SF41">
    <property type="entry name" value="JMJC DOMAIN-CONTAINING PROTEIN"/>
    <property type="match status" value="1"/>
</dbReference>
<dbReference type="HOGENOM" id="CLU_068137_2_0_1"/>
<dbReference type="GeneTree" id="ENSGT00390000006150"/>
<dbReference type="PROSITE" id="PS51184">
    <property type="entry name" value="JMJC"/>
    <property type="match status" value="1"/>
</dbReference>
<dbReference type="GO" id="GO:0016706">
    <property type="term" value="F:2-oxoglutarate-dependent dioxygenase activity"/>
    <property type="evidence" value="ECO:0007669"/>
    <property type="project" value="TreeGrafter"/>
</dbReference>
<dbReference type="AlphaFoldDB" id="H2ZES8"/>
<name>H2ZES8_CIOSA</name>
<dbReference type="InterPro" id="IPR003347">
    <property type="entry name" value="JmjC_dom"/>
</dbReference>
<dbReference type="Ensembl" id="ENSCSAVT00000016274.1">
    <property type="protein sequence ID" value="ENSCSAVP00000016094.1"/>
    <property type="gene ID" value="ENSCSAVG00000009474.1"/>
</dbReference>
<dbReference type="OMA" id="NITQREF"/>
<evidence type="ECO:0000259" key="1">
    <source>
        <dbReference type="PROSITE" id="PS51184"/>
    </source>
</evidence>
<dbReference type="InterPro" id="IPR041667">
    <property type="entry name" value="Cupin_8"/>
</dbReference>
<proteinExistence type="predicted"/>
<accession>H2ZES8</accession>
<protein>
    <recommendedName>
        <fullName evidence="1">JmjC domain-containing protein</fullName>
    </recommendedName>
</protein>
<dbReference type="Proteomes" id="UP000007875">
    <property type="component" value="Unassembled WGS sequence"/>
</dbReference>
<sequence>MEKYAYTMQPVVVTDGQRNWTARETFNYEYFKGIYSPGSEALKTVNERCQFFQYNTNMSSMEEFFNISQNRLEGNEDHWYIGWSNCGGKSGNMLRGHYKLPYFLPVELDHSMRDWIFMGLPGPGAPMHVDFVHASSWQAQLSGYKKWTLSTPPECFGTCTRHIEFVVGPGEISNV</sequence>
<dbReference type="eggNOG" id="ENOG502QS9X">
    <property type="taxonomic scope" value="Eukaryota"/>
</dbReference>
<reference evidence="3" key="1">
    <citation type="submission" date="2003-08" db="EMBL/GenBank/DDBJ databases">
        <authorList>
            <person name="Birren B."/>
            <person name="Nusbaum C."/>
            <person name="Abebe A."/>
            <person name="Abouelleil A."/>
            <person name="Adekoya E."/>
            <person name="Ait-zahra M."/>
            <person name="Allen N."/>
            <person name="Allen T."/>
            <person name="An P."/>
            <person name="Anderson M."/>
            <person name="Anderson S."/>
            <person name="Arachchi H."/>
            <person name="Armbruster J."/>
            <person name="Bachantsang P."/>
            <person name="Baldwin J."/>
            <person name="Barry A."/>
            <person name="Bayul T."/>
            <person name="Blitshsteyn B."/>
            <person name="Bloom T."/>
            <person name="Blye J."/>
            <person name="Boguslavskiy L."/>
            <person name="Borowsky M."/>
            <person name="Boukhgalter B."/>
            <person name="Brunache A."/>
            <person name="Butler J."/>
            <person name="Calixte N."/>
            <person name="Calvo S."/>
            <person name="Camarata J."/>
            <person name="Campo K."/>
            <person name="Chang J."/>
            <person name="Cheshatsang Y."/>
            <person name="Citroen M."/>
            <person name="Collymore A."/>
            <person name="Considine T."/>
            <person name="Cook A."/>
            <person name="Cooke P."/>
            <person name="Corum B."/>
            <person name="Cuomo C."/>
            <person name="David R."/>
            <person name="Dawoe T."/>
            <person name="Degray S."/>
            <person name="Dodge S."/>
            <person name="Dooley K."/>
            <person name="Dorje P."/>
            <person name="Dorjee K."/>
            <person name="Dorris L."/>
            <person name="Duffey N."/>
            <person name="Dupes A."/>
            <person name="Elkins T."/>
            <person name="Engels R."/>
            <person name="Erickson J."/>
            <person name="Farina A."/>
            <person name="Faro S."/>
            <person name="Ferreira P."/>
            <person name="Fischer H."/>
            <person name="Fitzgerald M."/>
            <person name="Foley K."/>
            <person name="Gage D."/>
            <person name="Galagan J."/>
            <person name="Gearin G."/>
            <person name="Gnerre S."/>
            <person name="Gnirke A."/>
            <person name="Goyette A."/>
            <person name="Graham J."/>
            <person name="Grandbois E."/>
            <person name="Gyaltsen K."/>
            <person name="Hafez N."/>
            <person name="Hagopian D."/>
            <person name="Hagos B."/>
            <person name="Hall J."/>
            <person name="Hatcher B."/>
            <person name="Heller A."/>
            <person name="Higgins H."/>
            <person name="Honan T."/>
            <person name="Horn A."/>
            <person name="Houde N."/>
            <person name="Hughes L."/>
            <person name="Hulme W."/>
            <person name="Husby E."/>
            <person name="Iliev I."/>
            <person name="Jaffe D."/>
            <person name="Jones C."/>
            <person name="Kamal M."/>
            <person name="Kamat A."/>
            <person name="Kamvysselis M."/>
            <person name="Karlsson E."/>
            <person name="Kells C."/>
            <person name="Kieu A."/>
            <person name="Kisner P."/>
            <person name="Kodira C."/>
            <person name="Kulbokas E."/>
            <person name="Labutti K."/>
            <person name="Lama D."/>
            <person name="Landers T."/>
            <person name="Leger J."/>
            <person name="Levine S."/>
            <person name="Lewis D."/>
            <person name="Lewis T."/>
            <person name="Lindblad-toh K."/>
            <person name="Liu X."/>
            <person name="Lokyitsang T."/>
            <person name="Lokyitsang Y."/>
            <person name="Lucien O."/>
            <person name="Lui A."/>
            <person name="Ma L.J."/>
            <person name="Mabbitt R."/>
            <person name="Macdonald J."/>
            <person name="Maclean C."/>
            <person name="Major J."/>
            <person name="Manning J."/>
            <person name="Marabella R."/>
            <person name="Maru K."/>
            <person name="Matthews C."/>
            <person name="Mauceli E."/>
            <person name="Mccarthy M."/>
            <person name="Mcdonough S."/>
            <person name="Mcghee T."/>
            <person name="Meldrim J."/>
            <person name="Meneus L."/>
            <person name="Mesirov J."/>
            <person name="Mihalev A."/>
            <person name="Mihova T."/>
            <person name="Mikkelsen T."/>
            <person name="Mlenga V."/>
            <person name="Moru K."/>
            <person name="Mozes J."/>
            <person name="Mulrain L."/>
            <person name="Munson G."/>
            <person name="Naylor J."/>
            <person name="Newes C."/>
            <person name="Nguyen C."/>
            <person name="Nguyen N."/>
            <person name="Nguyen T."/>
            <person name="Nicol R."/>
            <person name="Nielsen C."/>
            <person name="Nizzari M."/>
            <person name="Norbu C."/>
            <person name="Norbu N."/>
            <person name="O'donnell P."/>
            <person name="Okoawo O."/>
            <person name="O'leary S."/>
            <person name="Omotosho B."/>
            <person name="O'neill K."/>
            <person name="Osman S."/>
            <person name="Parker S."/>
            <person name="Perrin D."/>
            <person name="Phunkhang P."/>
            <person name="Piqani B."/>
            <person name="Purcell S."/>
            <person name="Rachupka T."/>
            <person name="Ramasamy U."/>
            <person name="Rameau R."/>
            <person name="Ray V."/>
            <person name="Raymond C."/>
            <person name="Retta R."/>
            <person name="Richardson S."/>
            <person name="Rise C."/>
            <person name="Rodriguez J."/>
            <person name="Rogers J."/>
            <person name="Rogov P."/>
            <person name="Rutman M."/>
            <person name="Schupbach R."/>
            <person name="Seaman C."/>
            <person name="Settipalli S."/>
            <person name="Sharpe T."/>
            <person name="Sheridan J."/>
            <person name="Sherpa N."/>
            <person name="Shi J."/>
            <person name="Smirnov S."/>
            <person name="Smith C."/>
            <person name="Sougnez C."/>
            <person name="Spencer B."/>
            <person name="Stalker J."/>
            <person name="Stange-thomann N."/>
            <person name="Stavropoulos S."/>
            <person name="Stetson K."/>
            <person name="Stone C."/>
            <person name="Stone S."/>
            <person name="Stubbs M."/>
            <person name="Talamas J."/>
            <person name="Tchuinga P."/>
            <person name="Tenzing P."/>
            <person name="Tesfaye S."/>
            <person name="Theodore J."/>
            <person name="Thoulutsang Y."/>
            <person name="Topham K."/>
            <person name="Towey S."/>
            <person name="Tsamla T."/>
            <person name="Tsomo N."/>
            <person name="Vallee D."/>
            <person name="Vassiliev H."/>
            <person name="Venkataraman V."/>
            <person name="Vinson J."/>
            <person name="Vo A."/>
            <person name="Wade C."/>
            <person name="Wang S."/>
            <person name="Wangchuk T."/>
            <person name="Wangdi T."/>
            <person name="Whittaker C."/>
            <person name="Wilkinson J."/>
            <person name="Wu Y."/>
            <person name="Wyman D."/>
            <person name="Yadav S."/>
            <person name="Yang S."/>
            <person name="Yang X."/>
            <person name="Yeager S."/>
            <person name="Yee E."/>
            <person name="Young G."/>
            <person name="Zainoun J."/>
            <person name="Zembeck L."/>
            <person name="Zimmer A."/>
            <person name="Zody M."/>
            <person name="Lander E."/>
        </authorList>
    </citation>
    <scope>NUCLEOTIDE SEQUENCE [LARGE SCALE GENOMIC DNA]</scope>
</reference>
<dbReference type="STRING" id="51511.ENSCSAVP00000016094"/>
<feature type="domain" description="JmjC" evidence="1">
    <location>
        <begin position="89"/>
        <end position="175"/>
    </location>
</feature>
<evidence type="ECO:0000313" key="2">
    <source>
        <dbReference type="Ensembl" id="ENSCSAVP00000016094.1"/>
    </source>
</evidence>
<reference evidence="2" key="2">
    <citation type="submission" date="2025-08" db="UniProtKB">
        <authorList>
            <consortium name="Ensembl"/>
        </authorList>
    </citation>
    <scope>IDENTIFICATION</scope>
</reference>
<dbReference type="SUPFAM" id="SSF51197">
    <property type="entry name" value="Clavaminate synthase-like"/>
    <property type="match status" value="1"/>
</dbReference>
<organism evidence="2 3">
    <name type="scientific">Ciona savignyi</name>
    <name type="common">Pacific transparent sea squirt</name>
    <dbReference type="NCBI Taxonomy" id="51511"/>
    <lineage>
        <taxon>Eukaryota</taxon>
        <taxon>Metazoa</taxon>
        <taxon>Chordata</taxon>
        <taxon>Tunicata</taxon>
        <taxon>Ascidiacea</taxon>
        <taxon>Phlebobranchia</taxon>
        <taxon>Cionidae</taxon>
        <taxon>Ciona</taxon>
    </lineage>
</organism>
<dbReference type="PANTHER" id="PTHR12480">
    <property type="entry name" value="ARGININE DEMETHYLASE AND LYSYL-HYDROXYLASE JMJD"/>
    <property type="match status" value="1"/>
</dbReference>
<dbReference type="InterPro" id="IPR050910">
    <property type="entry name" value="JMJD6_ArgDemeth/LysHydrox"/>
</dbReference>
<dbReference type="InParanoid" id="H2ZES8"/>
<evidence type="ECO:0000313" key="3">
    <source>
        <dbReference type="Proteomes" id="UP000007875"/>
    </source>
</evidence>
<dbReference type="Gene3D" id="2.60.120.650">
    <property type="entry name" value="Cupin"/>
    <property type="match status" value="1"/>
</dbReference>
<dbReference type="Pfam" id="PF13621">
    <property type="entry name" value="Cupin_8"/>
    <property type="match status" value="1"/>
</dbReference>